<evidence type="ECO:0000256" key="3">
    <source>
        <dbReference type="ARBA" id="ARBA00022842"/>
    </source>
</evidence>
<dbReference type="Proteomes" id="UP000015453">
    <property type="component" value="Unassembled WGS sequence"/>
</dbReference>
<dbReference type="InterPro" id="IPR008949">
    <property type="entry name" value="Isoprenoid_synthase_dom_sf"/>
</dbReference>
<evidence type="ECO:0000256" key="1">
    <source>
        <dbReference type="ARBA" id="ARBA00001946"/>
    </source>
</evidence>
<dbReference type="PANTHER" id="PTHR43281">
    <property type="entry name" value="FARNESYL DIPHOSPHATE SYNTHASE"/>
    <property type="match status" value="1"/>
</dbReference>
<organism evidence="4 5">
    <name type="scientific">Genlisea aurea</name>
    <dbReference type="NCBI Taxonomy" id="192259"/>
    <lineage>
        <taxon>Eukaryota</taxon>
        <taxon>Viridiplantae</taxon>
        <taxon>Streptophyta</taxon>
        <taxon>Embryophyta</taxon>
        <taxon>Tracheophyta</taxon>
        <taxon>Spermatophyta</taxon>
        <taxon>Magnoliopsida</taxon>
        <taxon>eudicotyledons</taxon>
        <taxon>Gunneridae</taxon>
        <taxon>Pentapetalae</taxon>
        <taxon>asterids</taxon>
        <taxon>lamiids</taxon>
        <taxon>Lamiales</taxon>
        <taxon>Lentibulariaceae</taxon>
        <taxon>Genlisea</taxon>
    </lineage>
</organism>
<dbReference type="SUPFAM" id="SSF48576">
    <property type="entry name" value="Terpenoid synthases"/>
    <property type="match status" value="1"/>
</dbReference>
<dbReference type="GO" id="GO:0004659">
    <property type="term" value="F:prenyltransferase activity"/>
    <property type="evidence" value="ECO:0007669"/>
    <property type="project" value="TreeGrafter"/>
</dbReference>
<sequence>SYWEGIQCDVQLYLKEAIPRGPPEAVYEPMRHLTFAAPTTTASSLCVAACELVGGDRKQAIAAAAALHLMHAALYAHEHLPLTEGHPPSRRPIEHRYGPNIELLTGDGLIPFGVELVAQSMDPSSNNHDRILKVIIEITRATGSQGMVDGLYRRKNLELHSDSDITELEYVCKKIEGEIHACGGACGAILGGAGEEEIERLRKFGLLVGTI</sequence>
<proteinExistence type="predicted"/>
<evidence type="ECO:0000313" key="5">
    <source>
        <dbReference type="Proteomes" id="UP000015453"/>
    </source>
</evidence>
<gene>
    <name evidence="4" type="ORF">M569_10044</name>
</gene>
<dbReference type="OrthoDB" id="1923994at2759"/>
<evidence type="ECO:0000256" key="2">
    <source>
        <dbReference type="ARBA" id="ARBA00022723"/>
    </source>
</evidence>
<accession>S8CCW1</accession>
<reference evidence="4 5" key="1">
    <citation type="journal article" date="2013" name="BMC Genomics">
        <title>The miniature genome of a carnivorous plant Genlisea aurea contains a low number of genes and short non-coding sequences.</title>
        <authorList>
            <person name="Leushkin E.V."/>
            <person name="Sutormin R.A."/>
            <person name="Nabieva E.R."/>
            <person name="Penin A.A."/>
            <person name="Kondrashov A.S."/>
            <person name="Logacheva M.D."/>
        </authorList>
    </citation>
    <scope>NUCLEOTIDE SEQUENCE [LARGE SCALE GENOMIC DNA]</scope>
</reference>
<comment type="cofactor">
    <cofactor evidence="1">
        <name>Mg(2+)</name>
        <dbReference type="ChEBI" id="CHEBI:18420"/>
    </cofactor>
</comment>
<feature type="non-terminal residue" evidence="4">
    <location>
        <position position="211"/>
    </location>
</feature>
<dbReference type="GO" id="GO:0046872">
    <property type="term" value="F:metal ion binding"/>
    <property type="evidence" value="ECO:0007669"/>
    <property type="project" value="UniProtKB-KW"/>
</dbReference>
<keyword evidence="5" id="KW-1185">Reference proteome</keyword>
<feature type="non-terminal residue" evidence="4">
    <location>
        <position position="1"/>
    </location>
</feature>
<keyword evidence="3" id="KW-0460">Magnesium</keyword>
<protein>
    <submittedName>
        <fullName evidence="4">Geranyl diphosphate synthase small subunit</fullName>
    </submittedName>
</protein>
<dbReference type="Gene3D" id="1.10.600.10">
    <property type="entry name" value="Farnesyl Diphosphate Synthase"/>
    <property type="match status" value="1"/>
</dbReference>
<dbReference type="AlphaFoldDB" id="S8CCW1"/>
<evidence type="ECO:0000313" key="4">
    <source>
        <dbReference type="EMBL" id="EPS64735.1"/>
    </source>
</evidence>
<dbReference type="PANTHER" id="PTHR43281:SF6">
    <property type="entry name" value="HETERODIMERIC GERANYLGERANYL PYROPHOSPHATE SYNTHASE SMALL SUBUNIT, CHLOROPLASTIC-LIKE"/>
    <property type="match status" value="1"/>
</dbReference>
<keyword evidence="2" id="KW-0479">Metal-binding</keyword>
<name>S8CCW1_9LAMI</name>
<comment type="caution">
    <text evidence="4">The sequence shown here is derived from an EMBL/GenBank/DDBJ whole genome shotgun (WGS) entry which is preliminary data.</text>
</comment>
<dbReference type="EMBL" id="AUSU01004639">
    <property type="protein sequence ID" value="EPS64735.1"/>
    <property type="molecule type" value="Genomic_DNA"/>
</dbReference>